<dbReference type="GO" id="GO:0005737">
    <property type="term" value="C:cytoplasm"/>
    <property type="evidence" value="ECO:0007669"/>
    <property type="project" value="UniProtKB-SubCell"/>
</dbReference>
<keyword evidence="6 16" id="KW-0285">Flavoprotein</keyword>
<evidence type="ECO:0000313" key="19">
    <source>
        <dbReference type="EMBL" id="KUK36962.1"/>
    </source>
</evidence>
<keyword evidence="8 16" id="KW-0560">Oxidoreductase</keyword>
<dbReference type="SUPFAM" id="SSF51905">
    <property type="entry name" value="FAD/NAD(P)-binding domain"/>
    <property type="match status" value="1"/>
</dbReference>
<feature type="binding site" evidence="14">
    <location>
        <position position="302"/>
    </location>
    <ligand>
        <name>FAD</name>
        <dbReference type="ChEBI" id="CHEBI:57692"/>
    </ligand>
</feature>
<feature type="active site" description="Proton acceptor" evidence="13">
    <location>
        <position position="433"/>
    </location>
</feature>
<evidence type="ECO:0000256" key="11">
    <source>
        <dbReference type="ARBA" id="ARBA00023284"/>
    </source>
</evidence>
<keyword evidence="11 16" id="KW-0676">Redox-active center</keyword>
<dbReference type="InterPro" id="IPR004099">
    <property type="entry name" value="Pyr_nucl-diS_OxRdtase_dimer"/>
</dbReference>
<keyword evidence="5" id="KW-0963">Cytoplasm</keyword>
<feature type="binding site" evidence="14">
    <location>
        <begin position="172"/>
        <end position="179"/>
    </location>
    <ligand>
        <name>NAD(+)</name>
        <dbReference type="ChEBI" id="CHEBI:57540"/>
    </ligand>
</feature>
<evidence type="ECO:0000313" key="20">
    <source>
        <dbReference type="Proteomes" id="UP000053326"/>
    </source>
</evidence>
<feature type="domain" description="Pyridine nucleotide-disulphide oxidoreductase dimerisation" evidence="17">
    <location>
        <begin position="336"/>
        <end position="443"/>
    </location>
</feature>
<dbReference type="PIRSF" id="PIRSF000350">
    <property type="entry name" value="Mercury_reductase_MerA"/>
    <property type="match status" value="1"/>
</dbReference>
<keyword evidence="9 14" id="KW-0520">NAD</keyword>
<dbReference type="GO" id="GO:0050660">
    <property type="term" value="F:flavin adenine dinucleotide binding"/>
    <property type="evidence" value="ECO:0007669"/>
    <property type="project" value="InterPro"/>
</dbReference>
<dbReference type="EC" id="1.8.1.4" evidence="3 16"/>
<dbReference type="AlphaFoldDB" id="A0A101FHB2"/>
<dbReference type="GO" id="GO:0006103">
    <property type="term" value="P:2-oxoglutarate metabolic process"/>
    <property type="evidence" value="ECO:0007669"/>
    <property type="project" value="TreeGrafter"/>
</dbReference>
<dbReference type="PATRIC" id="fig|85874.4.peg.1465"/>
<feature type="binding site" evidence="14">
    <location>
        <position position="48"/>
    </location>
    <ligand>
        <name>FAD</name>
        <dbReference type="ChEBI" id="CHEBI:57692"/>
    </ligand>
</feature>
<comment type="caution">
    <text evidence="19">The sequence shown here is derived from an EMBL/GenBank/DDBJ whole genome shotgun (WGS) entry which is preliminary data.</text>
</comment>
<comment type="catalytic activity">
    <reaction evidence="12 16">
        <text>N(6)-[(R)-dihydrolipoyl]-L-lysyl-[protein] + NAD(+) = N(6)-[(R)-lipoyl]-L-lysyl-[protein] + NADH + H(+)</text>
        <dbReference type="Rhea" id="RHEA:15045"/>
        <dbReference type="Rhea" id="RHEA-COMP:10474"/>
        <dbReference type="Rhea" id="RHEA-COMP:10475"/>
        <dbReference type="ChEBI" id="CHEBI:15378"/>
        <dbReference type="ChEBI" id="CHEBI:57540"/>
        <dbReference type="ChEBI" id="CHEBI:57945"/>
        <dbReference type="ChEBI" id="CHEBI:83099"/>
        <dbReference type="ChEBI" id="CHEBI:83100"/>
        <dbReference type="EC" id="1.8.1.4"/>
    </reaction>
</comment>
<protein>
    <recommendedName>
        <fullName evidence="4 16">Dihydrolipoyl dehydrogenase</fullName>
        <ecNumber evidence="3 16">1.8.1.4</ecNumber>
    </recommendedName>
</protein>
<dbReference type="Pfam" id="PF02852">
    <property type="entry name" value="Pyr_redox_dim"/>
    <property type="match status" value="1"/>
</dbReference>
<evidence type="ECO:0000256" key="4">
    <source>
        <dbReference type="ARBA" id="ARBA00016961"/>
    </source>
</evidence>
<dbReference type="PANTHER" id="PTHR22912:SF217">
    <property type="entry name" value="DIHYDROLIPOYL DEHYDROGENASE"/>
    <property type="match status" value="1"/>
</dbReference>
<dbReference type="InterPro" id="IPR006258">
    <property type="entry name" value="Lipoamide_DH"/>
</dbReference>
<dbReference type="FunFam" id="3.30.390.30:FF:000001">
    <property type="entry name" value="Dihydrolipoyl dehydrogenase"/>
    <property type="match status" value="1"/>
</dbReference>
<feature type="binding site" evidence="14">
    <location>
        <begin position="135"/>
        <end position="137"/>
    </location>
    <ligand>
        <name>FAD</name>
        <dbReference type="ChEBI" id="CHEBI:57692"/>
    </ligand>
</feature>
<dbReference type="Pfam" id="PF07992">
    <property type="entry name" value="Pyr_redox_2"/>
    <property type="match status" value="1"/>
</dbReference>
<dbReference type="Proteomes" id="UP000053326">
    <property type="component" value="Unassembled WGS sequence"/>
</dbReference>
<feature type="disulfide bond" description="Redox-active" evidence="15">
    <location>
        <begin position="39"/>
        <end position="44"/>
    </location>
</feature>
<dbReference type="PROSITE" id="PS00076">
    <property type="entry name" value="PYRIDINE_REDOX_1"/>
    <property type="match status" value="1"/>
</dbReference>
<feature type="binding site" evidence="14">
    <location>
        <position position="195"/>
    </location>
    <ligand>
        <name>NAD(+)</name>
        <dbReference type="ChEBI" id="CHEBI:57540"/>
    </ligand>
</feature>
<evidence type="ECO:0000256" key="9">
    <source>
        <dbReference type="ARBA" id="ARBA00023027"/>
    </source>
</evidence>
<keyword evidence="14" id="KW-0547">Nucleotide-binding</keyword>
<proteinExistence type="inferred from homology"/>
<keyword evidence="10" id="KW-1015">Disulfide bond</keyword>
<gene>
    <name evidence="19" type="ORF">XD66_0331</name>
</gene>
<dbReference type="InterPro" id="IPR023753">
    <property type="entry name" value="FAD/NAD-binding_dom"/>
</dbReference>
<evidence type="ECO:0000256" key="16">
    <source>
        <dbReference type="RuleBase" id="RU003692"/>
    </source>
</evidence>
<dbReference type="NCBIfam" id="TIGR01350">
    <property type="entry name" value="lipoamide_DH"/>
    <property type="match status" value="1"/>
</dbReference>
<sequence>MKDLIIIGAGPGGYVAAIRACQLGMDVALIEKDALGGTCLNRGCIPTKAYFQNAAVLKTLTRLSEYNVRAENIGFDMKGARERKDRIVARLTSGIKDLLKGYGVEVIPGEAGIAAPGRVRVGGEEITARNILIATGSEPAVPPIPGVDLPGVVTSDQLLELDTVPERLVVIGGGVIGIEFACIFNAFGSQVTVIEYLPDILGALDREITRRMGVYLKKQKIAVHTQTGVERIERRGAGLRVVARGQKGTIECPADIVLLATGRKPYTRGLGLEQLGVTCDQGFIEINENYETSVPGIYAIGDVIKGPMLAHVASEEGIAAVERMAGLDHRVDYDAVPSCVFSFPEIASVGLSQEEAESRGIDIKVGKFLFAANGKALAMGETDGLVKVIADADEVIIGVHIIGPHASDLIQEAGVVVRNKLKAADVSGTIHPHPTLGEAFLEAVLDVQGRSLHSLPKKGR</sequence>
<evidence type="ECO:0000256" key="1">
    <source>
        <dbReference type="ARBA" id="ARBA00004496"/>
    </source>
</evidence>
<dbReference type="InterPro" id="IPR036188">
    <property type="entry name" value="FAD/NAD-bd_sf"/>
</dbReference>
<dbReference type="GO" id="GO:0004148">
    <property type="term" value="F:dihydrolipoyl dehydrogenase (NADH) activity"/>
    <property type="evidence" value="ECO:0007669"/>
    <property type="project" value="UniProtKB-EC"/>
</dbReference>
<comment type="similarity">
    <text evidence="2 16">Belongs to the class-I pyridine nucleotide-disulfide oxidoreductase family.</text>
</comment>
<evidence type="ECO:0000256" key="13">
    <source>
        <dbReference type="PIRSR" id="PIRSR000350-2"/>
    </source>
</evidence>
<evidence type="ECO:0000256" key="5">
    <source>
        <dbReference type="ARBA" id="ARBA00022490"/>
    </source>
</evidence>
<dbReference type="PRINTS" id="PR00411">
    <property type="entry name" value="PNDRDTASEI"/>
</dbReference>
<evidence type="ECO:0000259" key="17">
    <source>
        <dbReference type="Pfam" id="PF02852"/>
    </source>
</evidence>
<dbReference type="PRINTS" id="PR00368">
    <property type="entry name" value="FADPNR"/>
</dbReference>
<accession>A0A101FHB2</accession>
<comment type="subcellular location">
    <subcellularLocation>
        <location evidence="1">Cytoplasm</location>
    </subcellularLocation>
</comment>
<comment type="miscellaneous">
    <text evidence="16">The active site is a redox-active disulfide bond.</text>
</comment>
<dbReference type="Gene3D" id="3.50.50.60">
    <property type="entry name" value="FAD/NAD(P)-binding domain"/>
    <property type="match status" value="2"/>
</dbReference>
<organism evidence="19 20">
    <name type="scientific">Thermacetogenium phaeum</name>
    <dbReference type="NCBI Taxonomy" id="85874"/>
    <lineage>
        <taxon>Bacteria</taxon>
        <taxon>Bacillati</taxon>
        <taxon>Bacillota</taxon>
        <taxon>Clostridia</taxon>
        <taxon>Thermoanaerobacterales</taxon>
        <taxon>Thermoanaerobacteraceae</taxon>
        <taxon>Thermacetogenium</taxon>
    </lineage>
</organism>
<evidence type="ECO:0000256" key="14">
    <source>
        <dbReference type="PIRSR" id="PIRSR000350-3"/>
    </source>
</evidence>
<feature type="binding site" evidence="14">
    <location>
        <begin position="308"/>
        <end position="311"/>
    </location>
    <ligand>
        <name>FAD</name>
        <dbReference type="ChEBI" id="CHEBI:57692"/>
    </ligand>
</feature>
<evidence type="ECO:0000256" key="6">
    <source>
        <dbReference type="ARBA" id="ARBA00022630"/>
    </source>
</evidence>
<evidence type="ECO:0000256" key="12">
    <source>
        <dbReference type="ARBA" id="ARBA00049187"/>
    </source>
</evidence>
<comment type="cofactor">
    <cofactor evidence="14 16">
        <name>FAD</name>
        <dbReference type="ChEBI" id="CHEBI:57692"/>
    </cofactor>
    <text evidence="14 16">Binds 1 FAD per subunit.</text>
</comment>
<evidence type="ECO:0000256" key="7">
    <source>
        <dbReference type="ARBA" id="ARBA00022827"/>
    </source>
</evidence>
<reference evidence="20" key="1">
    <citation type="journal article" date="2015" name="MBio">
        <title>Genome-Resolved Metagenomic Analysis Reveals Roles for Candidate Phyla and Other Microbial Community Members in Biogeochemical Transformations in Oil Reservoirs.</title>
        <authorList>
            <person name="Hu P."/>
            <person name="Tom L."/>
            <person name="Singh A."/>
            <person name="Thomas B.C."/>
            <person name="Baker B.J."/>
            <person name="Piceno Y.M."/>
            <person name="Andersen G.L."/>
            <person name="Banfield J.F."/>
        </authorList>
    </citation>
    <scope>NUCLEOTIDE SEQUENCE [LARGE SCALE GENOMIC DNA]</scope>
</reference>
<feature type="binding site" evidence="14">
    <location>
        <position position="262"/>
    </location>
    <ligand>
        <name>NAD(+)</name>
        <dbReference type="ChEBI" id="CHEBI:57540"/>
    </ligand>
</feature>
<evidence type="ECO:0000259" key="18">
    <source>
        <dbReference type="Pfam" id="PF07992"/>
    </source>
</evidence>
<feature type="domain" description="FAD/NAD(P)-binding" evidence="18">
    <location>
        <begin position="2"/>
        <end position="317"/>
    </location>
</feature>
<evidence type="ECO:0000256" key="15">
    <source>
        <dbReference type="PIRSR" id="PIRSR000350-4"/>
    </source>
</evidence>
<evidence type="ECO:0000256" key="3">
    <source>
        <dbReference type="ARBA" id="ARBA00012608"/>
    </source>
</evidence>
<dbReference type="SUPFAM" id="SSF55424">
    <property type="entry name" value="FAD/NAD-linked reductases, dimerisation (C-terminal) domain"/>
    <property type="match status" value="1"/>
</dbReference>
<evidence type="ECO:0000256" key="8">
    <source>
        <dbReference type="ARBA" id="ARBA00023002"/>
    </source>
</evidence>
<dbReference type="InterPro" id="IPR016156">
    <property type="entry name" value="FAD/NAD-linked_Rdtase_dimer_sf"/>
</dbReference>
<dbReference type="Gene3D" id="3.30.390.30">
    <property type="match status" value="1"/>
</dbReference>
<dbReference type="InterPro" id="IPR050151">
    <property type="entry name" value="Class-I_Pyr_Nuc-Dis_Oxidored"/>
</dbReference>
<name>A0A101FHB2_9THEO</name>
<evidence type="ECO:0000256" key="10">
    <source>
        <dbReference type="ARBA" id="ARBA00023157"/>
    </source>
</evidence>
<dbReference type="InterPro" id="IPR012999">
    <property type="entry name" value="Pyr_OxRdtase_I_AS"/>
</dbReference>
<dbReference type="EMBL" id="LGFO01000023">
    <property type="protein sequence ID" value="KUK36962.1"/>
    <property type="molecule type" value="Genomic_DNA"/>
</dbReference>
<dbReference type="InterPro" id="IPR001100">
    <property type="entry name" value="Pyr_nuc-diS_OxRdtase"/>
</dbReference>
<dbReference type="PANTHER" id="PTHR22912">
    <property type="entry name" value="DISULFIDE OXIDOREDUCTASE"/>
    <property type="match status" value="1"/>
</dbReference>
<keyword evidence="7 14" id="KW-0274">FAD</keyword>
<evidence type="ECO:0000256" key="2">
    <source>
        <dbReference type="ARBA" id="ARBA00007532"/>
    </source>
</evidence>